<feature type="region of interest" description="Disordered" evidence="1">
    <location>
        <begin position="1"/>
        <end position="21"/>
    </location>
</feature>
<sequence>MTIKSNDPNYRPTNPVLPPYKPESVDETQELFDSIPITTDIVSDEICKESSCNNIAEKSETQNQSNISEQFSSITETKIEIPESLSSLSSEFLIKNKSDVNILIFYLHEKFNMSQEG</sequence>
<dbReference type="AlphaFoldDB" id="A0A9N9E6A9"/>
<dbReference type="Proteomes" id="UP000789572">
    <property type="component" value="Unassembled WGS sequence"/>
</dbReference>
<evidence type="ECO:0000313" key="3">
    <source>
        <dbReference type="Proteomes" id="UP000789572"/>
    </source>
</evidence>
<protein>
    <submittedName>
        <fullName evidence="2">10452_t:CDS:1</fullName>
    </submittedName>
</protein>
<organism evidence="2 3">
    <name type="scientific">Paraglomus occultum</name>
    <dbReference type="NCBI Taxonomy" id="144539"/>
    <lineage>
        <taxon>Eukaryota</taxon>
        <taxon>Fungi</taxon>
        <taxon>Fungi incertae sedis</taxon>
        <taxon>Mucoromycota</taxon>
        <taxon>Glomeromycotina</taxon>
        <taxon>Glomeromycetes</taxon>
        <taxon>Paraglomerales</taxon>
        <taxon>Paraglomeraceae</taxon>
        <taxon>Paraglomus</taxon>
    </lineage>
</organism>
<feature type="compositionally biased region" description="Polar residues" evidence="1">
    <location>
        <begin position="1"/>
        <end position="12"/>
    </location>
</feature>
<proteinExistence type="predicted"/>
<dbReference type="EMBL" id="CAJVPJ010006057">
    <property type="protein sequence ID" value="CAG8665861.1"/>
    <property type="molecule type" value="Genomic_DNA"/>
</dbReference>
<evidence type="ECO:0000313" key="2">
    <source>
        <dbReference type="EMBL" id="CAG8665861.1"/>
    </source>
</evidence>
<feature type="non-terminal residue" evidence="2">
    <location>
        <position position="117"/>
    </location>
</feature>
<reference evidence="2" key="1">
    <citation type="submission" date="2021-06" db="EMBL/GenBank/DDBJ databases">
        <authorList>
            <person name="Kallberg Y."/>
            <person name="Tangrot J."/>
            <person name="Rosling A."/>
        </authorList>
    </citation>
    <scope>NUCLEOTIDE SEQUENCE</scope>
    <source>
        <strain evidence="2">IA702</strain>
    </source>
</reference>
<evidence type="ECO:0000256" key="1">
    <source>
        <dbReference type="SAM" id="MobiDB-lite"/>
    </source>
</evidence>
<dbReference type="OrthoDB" id="2419500at2759"/>
<gene>
    <name evidence="2" type="ORF">POCULU_LOCUS10697</name>
</gene>
<comment type="caution">
    <text evidence="2">The sequence shown here is derived from an EMBL/GenBank/DDBJ whole genome shotgun (WGS) entry which is preliminary data.</text>
</comment>
<accession>A0A9N9E6A9</accession>
<name>A0A9N9E6A9_9GLOM</name>
<keyword evidence="3" id="KW-1185">Reference proteome</keyword>